<name>A0AAP0Q7T4_9MAGN</name>
<dbReference type="EMBL" id="JBBNAF010000001">
    <property type="protein sequence ID" value="KAK9170048.1"/>
    <property type="molecule type" value="Genomic_DNA"/>
</dbReference>
<protein>
    <submittedName>
        <fullName evidence="1">Uncharacterized protein</fullName>
    </submittedName>
</protein>
<reference evidence="1 2" key="1">
    <citation type="submission" date="2024-01" db="EMBL/GenBank/DDBJ databases">
        <title>Genome assemblies of Stephania.</title>
        <authorList>
            <person name="Yang L."/>
        </authorList>
    </citation>
    <scope>NUCLEOTIDE SEQUENCE [LARGE SCALE GENOMIC DNA]</scope>
    <source>
        <strain evidence="1">YNDBR</strain>
        <tissue evidence="1">Leaf</tissue>
    </source>
</reference>
<dbReference type="Proteomes" id="UP001420932">
    <property type="component" value="Unassembled WGS sequence"/>
</dbReference>
<accession>A0AAP0Q7T4</accession>
<sequence length="81" mass="9539">MRVGEPQVQGDMRAVEKLRQHLPGGALHRRPLRRGSQEVHVHQALLNHLSTYVEHDHRNYIRIREINKGPVNHRLTRNPFN</sequence>
<evidence type="ECO:0000313" key="1">
    <source>
        <dbReference type="EMBL" id="KAK9170048.1"/>
    </source>
</evidence>
<organism evidence="1 2">
    <name type="scientific">Stephania yunnanensis</name>
    <dbReference type="NCBI Taxonomy" id="152371"/>
    <lineage>
        <taxon>Eukaryota</taxon>
        <taxon>Viridiplantae</taxon>
        <taxon>Streptophyta</taxon>
        <taxon>Embryophyta</taxon>
        <taxon>Tracheophyta</taxon>
        <taxon>Spermatophyta</taxon>
        <taxon>Magnoliopsida</taxon>
        <taxon>Ranunculales</taxon>
        <taxon>Menispermaceae</taxon>
        <taxon>Menispermoideae</taxon>
        <taxon>Cissampelideae</taxon>
        <taxon>Stephania</taxon>
    </lineage>
</organism>
<evidence type="ECO:0000313" key="2">
    <source>
        <dbReference type="Proteomes" id="UP001420932"/>
    </source>
</evidence>
<gene>
    <name evidence="1" type="ORF">Syun_002188</name>
</gene>
<keyword evidence="2" id="KW-1185">Reference proteome</keyword>
<dbReference type="AlphaFoldDB" id="A0AAP0Q7T4"/>
<proteinExistence type="predicted"/>
<comment type="caution">
    <text evidence="1">The sequence shown here is derived from an EMBL/GenBank/DDBJ whole genome shotgun (WGS) entry which is preliminary data.</text>
</comment>